<dbReference type="InterPro" id="IPR000277">
    <property type="entry name" value="Cys/Met-Metab_PyrdxlP-dep_enz"/>
</dbReference>
<dbReference type="InterPro" id="IPR015422">
    <property type="entry name" value="PyrdxlP-dep_Trfase_small"/>
</dbReference>
<keyword evidence="3 6" id="KW-0808">Transferase</keyword>
<comment type="cofactor">
    <cofactor evidence="1 5">
        <name>pyridoxal 5'-phosphate</name>
        <dbReference type="ChEBI" id="CHEBI:597326"/>
    </cofactor>
</comment>
<evidence type="ECO:0000313" key="6">
    <source>
        <dbReference type="EMBL" id="NMD86695.1"/>
    </source>
</evidence>
<evidence type="ECO:0000256" key="5">
    <source>
        <dbReference type="RuleBase" id="RU362118"/>
    </source>
</evidence>
<comment type="similarity">
    <text evidence="2 5">Belongs to the trans-sulfuration enzymes family.</text>
</comment>
<dbReference type="AlphaFoldDB" id="A0A848ATI4"/>
<dbReference type="GO" id="GO:0030170">
    <property type="term" value="F:pyridoxal phosphate binding"/>
    <property type="evidence" value="ECO:0007669"/>
    <property type="project" value="InterPro"/>
</dbReference>
<name>A0A848ATI4_9BACT</name>
<dbReference type="GO" id="GO:0003961">
    <property type="term" value="F:O-acetylhomoserine aminocarboxypropyltransferase activity"/>
    <property type="evidence" value="ECO:0007669"/>
    <property type="project" value="TreeGrafter"/>
</dbReference>
<evidence type="ECO:0000313" key="7">
    <source>
        <dbReference type="Proteomes" id="UP000576225"/>
    </source>
</evidence>
<dbReference type="Pfam" id="PF01053">
    <property type="entry name" value="Cys_Met_Meta_PP"/>
    <property type="match status" value="1"/>
</dbReference>
<accession>A0A848ATI4</accession>
<sequence>MAKHSENAPAVAEFLRSHPKVEWVRYPGLPDDPAGALARKYLKNGFGGMVVFGVKGGSAAAVRLVDSIRLFSLLANVGDAKSLIIHPASTTHSQLSDEQQRAAGLIPELIRLSIGLEHIDDIKEALADALAQL</sequence>
<evidence type="ECO:0000256" key="4">
    <source>
        <dbReference type="ARBA" id="ARBA00022898"/>
    </source>
</evidence>
<dbReference type="InterPro" id="IPR006235">
    <property type="entry name" value="OAc-hSer/O-AcSer_sulfhydrylase"/>
</dbReference>
<dbReference type="PANTHER" id="PTHR43797:SF2">
    <property type="entry name" value="HOMOCYSTEINE_CYSTEINE SYNTHASE"/>
    <property type="match status" value="1"/>
</dbReference>
<proteinExistence type="inferred from homology"/>
<protein>
    <submittedName>
        <fullName evidence="6">O-acetylhomoserine aminocarboxypropyltransferase/cysteine synthase</fullName>
    </submittedName>
</protein>
<reference evidence="6 7" key="1">
    <citation type="submission" date="2020-04" db="EMBL/GenBank/DDBJ databases">
        <authorList>
            <person name="Hitch T.C.A."/>
            <person name="Wylensek D."/>
            <person name="Clavel T."/>
        </authorList>
    </citation>
    <scope>NUCLEOTIDE SEQUENCE [LARGE SCALE GENOMIC DNA]</scope>
    <source>
        <strain evidence="6 7">COR2-253-APC-1A</strain>
    </source>
</reference>
<dbReference type="Gene3D" id="3.90.1150.10">
    <property type="entry name" value="Aspartate Aminotransferase, domain 1"/>
    <property type="match status" value="1"/>
</dbReference>
<gene>
    <name evidence="6" type="ORF">HF882_08880</name>
</gene>
<dbReference type="EMBL" id="JABAEW010000013">
    <property type="protein sequence ID" value="NMD86695.1"/>
    <property type="molecule type" value="Genomic_DNA"/>
</dbReference>
<dbReference type="GO" id="GO:0006535">
    <property type="term" value="P:cysteine biosynthetic process from serine"/>
    <property type="evidence" value="ECO:0007669"/>
    <property type="project" value="TreeGrafter"/>
</dbReference>
<evidence type="ECO:0000256" key="3">
    <source>
        <dbReference type="ARBA" id="ARBA00022679"/>
    </source>
</evidence>
<dbReference type="InterPro" id="IPR015424">
    <property type="entry name" value="PyrdxlP-dep_Trfase"/>
</dbReference>
<evidence type="ECO:0000256" key="1">
    <source>
        <dbReference type="ARBA" id="ARBA00001933"/>
    </source>
</evidence>
<evidence type="ECO:0000256" key="2">
    <source>
        <dbReference type="ARBA" id="ARBA00009077"/>
    </source>
</evidence>
<dbReference type="GO" id="GO:0004124">
    <property type="term" value="F:cysteine synthase activity"/>
    <property type="evidence" value="ECO:0007669"/>
    <property type="project" value="TreeGrafter"/>
</dbReference>
<dbReference type="GO" id="GO:0019346">
    <property type="term" value="P:transsulfuration"/>
    <property type="evidence" value="ECO:0007669"/>
    <property type="project" value="InterPro"/>
</dbReference>
<keyword evidence="4 5" id="KW-0663">Pyridoxal phosphate</keyword>
<dbReference type="GO" id="GO:0071269">
    <property type="term" value="P:L-homocysteine biosynthetic process"/>
    <property type="evidence" value="ECO:0007669"/>
    <property type="project" value="TreeGrafter"/>
</dbReference>
<dbReference type="Proteomes" id="UP000576225">
    <property type="component" value="Unassembled WGS sequence"/>
</dbReference>
<dbReference type="PANTHER" id="PTHR43797">
    <property type="entry name" value="HOMOCYSTEINE/CYSTEINE SYNTHASE"/>
    <property type="match status" value="1"/>
</dbReference>
<organism evidence="6 7">
    <name type="scientific">Victivallis vadensis</name>
    <dbReference type="NCBI Taxonomy" id="172901"/>
    <lineage>
        <taxon>Bacteria</taxon>
        <taxon>Pseudomonadati</taxon>
        <taxon>Lentisphaerota</taxon>
        <taxon>Lentisphaeria</taxon>
        <taxon>Victivallales</taxon>
        <taxon>Victivallaceae</taxon>
        <taxon>Victivallis</taxon>
    </lineage>
</organism>
<dbReference type="GO" id="GO:0005737">
    <property type="term" value="C:cytoplasm"/>
    <property type="evidence" value="ECO:0007669"/>
    <property type="project" value="TreeGrafter"/>
</dbReference>
<comment type="caution">
    <text evidence="6">The sequence shown here is derived from an EMBL/GenBank/DDBJ whole genome shotgun (WGS) entry which is preliminary data.</text>
</comment>
<dbReference type="SUPFAM" id="SSF53383">
    <property type="entry name" value="PLP-dependent transferases"/>
    <property type="match status" value="1"/>
</dbReference>